<evidence type="ECO:0000256" key="2">
    <source>
        <dbReference type="ARBA" id="ARBA00023002"/>
    </source>
</evidence>
<protein>
    <submittedName>
        <fullName evidence="8">Aldehyde dehydrogenase family protein</fullName>
    </submittedName>
</protein>
<evidence type="ECO:0000313" key="8">
    <source>
        <dbReference type="EMBL" id="MEW9266616.1"/>
    </source>
</evidence>
<feature type="domain" description="Aldehyde dehydrogenase" evidence="7">
    <location>
        <begin position="10"/>
        <end position="475"/>
    </location>
</feature>
<dbReference type="RefSeq" id="WP_367639751.1">
    <property type="nucleotide sequence ID" value="NZ_JBFNQN010000012.1"/>
</dbReference>
<dbReference type="Gene3D" id="3.40.605.10">
    <property type="entry name" value="Aldehyde Dehydrogenase, Chain A, domain 1"/>
    <property type="match status" value="1"/>
</dbReference>
<sequence length="489" mass="52534">MPELFIAGEWRSAAAGGTRDVMNPFDGQVFEVVDEAAAQDAEAAVLAARTAFDEGPWTRTPVAERAALLNRVADLLQRDREQIARTETLDTGKTLAESRIDVDDVTAVFRYYVREGVVEVDRTVDVGRPEVVSRVVHHPVGVCTLIAPWNYPLLQISWKVAPALVAGNTVVLKPSEVTPLTTVHLVRLLEEAGAPPGVVNLVLGAGGAVGPALTSHPAVDLVSFTGGLATGRAIAKAAADTVKRVTVELGGKNPNIVFADVDLDVAVDTVLTGVFLHSGQVCSAGTRLIVEESVADELVAGVVERARRIRFGNGLEEGVESGPLVSAQHRDKVEGYVALGLQEGARLLTGGRRPDAPELQRGFFLEPTVFDDCDRSMRIVQEETFGPILTVERFRTEEEAVFLGNDTTYGLAGAVQTLDVERGERVAAGLRHGTVWINDFGPYVPEAEWGGQRMSGNGRELGPAGLAEYRETKHVWRTTRPAAPGWFQG</sequence>
<dbReference type="InterPro" id="IPR016162">
    <property type="entry name" value="Ald_DH_N"/>
</dbReference>
<evidence type="ECO:0000256" key="4">
    <source>
        <dbReference type="ARBA" id="ARBA00037921"/>
    </source>
</evidence>
<dbReference type="InterPro" id="IPR029510">
    <property type="entry name" value="Ald_DH_CS_GLU"/>
</dbReference>
<keyword evidence="9" id="KW-1185">Reference proteome</keyword>
<dbReference type="Gene3D" id="3.40.309.10">
    <property type="entry name" value="Aldehyde Dehydrogenase, Chain A, domain 2"/>
    <property type="match status" value="1"/>
</dbReference>
<dbReference type="InterPro" id="IPR015590">
    <property type="entry name" value="Aldehyde_DH_dom"/>
</dbReference>
<feature type="active site" evidence="5">
    <location>
        <position position="248"/>
    </location>
</feature>
<evidence type="ECO:0000259" key="7">
    <source>
        <dbReference type="Pfam" id="PF00171"/>
    </source>
</evidence>
<dbReference type="PROSITE" id="PS00070">
    <property type="entry name" value="ALDEHYDE_DEHYDR_CYS"/>
    <property type="match status" value="1"/>
</dbReference>
<dbReference type="PROSITE" id="PS00687">
    <property type="entry name" value="ALDEHYDE_DEHYDR_GLU"/>
    <property type="match status" value="1"/>
</dbReference>
<accession>A0ABV3PAE6</accession>
<dbReference type="PANTHER" id="PTHR43860">
    <property type="entry name" value="BETAINE ALDEHYDE DEHYDROGENASE"/>
    <property type="match status" value="1"/>
</dbReference>
<evidence type="ECO:0000313" key="9">
    <source>
        <dbReference type="Proteomes" id="UP001555826"/>
    </source>
</evidence>
<dbReference type="InterPro" id="IPR016163">
    <property type="entry name" value="Ald_DH_C"/>
</dbReference>
<proteinExistence type="inferred from homology"/>
<dbReference type="EMBL" id="JBFNQN010000012">
    <property type="protein sequence ID" value="MEW9266616.1"/>
    <property type="molecule type" value="Genomic_DNA"/>
</dbReference>
<comment type="pathway">
    <text evidence="4">Amine and polyamine biosynthesis; betaine biosynthesis via choline pathway; betaine from betaine aldehyde: step 1/1.</text>
</comment>
<reference evidence="8 9" key="1">
    <citation type="submission" date="2024-07" db="EMBL/GenBank/DDBJ databases">
        <authorList>
            <person name="Thanompreechachai J."/>
            <person name="Duangmal K."/>
        </authorList>
    </citation>
    <scope>NUCLEOTIDE SEQUENCE [LARGE SCALE GENOMIC DNA]</scope>
    <source>
        <strain evidence="8 9">KCTC 19886</strain>
    </source>
</reference>
<evidence type="ECO:0000256" key="5">
    <source>
        <dbReference type="PROSITE-ProRule" id="PRU10007"/>
    </source>
</evidence>
<gene>
    <name evidence="8" type="ORF">AB1207_17845</name>
</gene>
<dbReference type="InterPro" id="IPR016160">
    <property type="entry name" value="Ald_DH_CS_CYS"/>
</dbReference>
<dbReference type="InterPro" id="IPR016161">
    <property type="entry name" value="Ald_DH/histidinol_DH"/>
</dbReference>
<dbReference type="Proteomes" id="UP001555826">
    <property type="component" value="Unassembled WGS sequence"/>
</dbReference>
<comment type="similarity">
    <text evidence="1 6">Belongs to the aldehyde dehydrogenase family.</text>
</comment>
<keyword evidence="3" id="KW-0520">NAD</keyword>
<name>A0ABV3PAE6_9ACTN</name>
<dbReference type="Pfam" id="PF00171">
    <property type="entry name" value="Aldedh"/>
    <property type="match status" value="1"/>
</dbReference>
<dbReference type="PANTHER" id="PTHR43860:SF2">
    <property type="entry name" value="BETAINE ALDEHYDE DEHYDROGENASE-RELATED"/>
    <property type="match status" value="1"/>
</dbReference>
<comment type="caution">
    <text evidence="8">The sequence shown here is derived from an EMBL/GenBank/DDBJ whole genome shotgun (WGS) entry which is preliminary data.</text>
</comment>
<evidence type="ECO:0000256" key="1">
    <source>
        <dbReference type="ARBA" id="ARBA00009986"/>
    </source>
</evidence>
<evidence type="ECO:0000256" key="3">
    <source>
        <dbReference type="ARBA" id="ARBA00023027"/>
    </source>
</evidence>
<keyword evidence="2 6" id="KW-0560">Oxidoreductase</keyword>
<dbReference type="SUPFAM" id="SSF53720">
    <property type="entry name" value="ALDH-like"/>
    <property type="match status" value="1"/>
</dbReference>
<evidence type="ECO:0000256" key="6">
    <source>
        <dbReference type="RuleBase" id="RU003345"/>
    </source>
</evidence>
<organism evidence="8 9">
    <name type="scientific">Kineococcus endophyticus</name>
    <dbReference type="NCBI Taxonomy" id="1181883"/>
    <lineage>
        <taxon>Bacteria</taxon>
        <taxon>Bacillati</taxon>
        <taxon>Actinomycetota</taxon>
        <taxon>Actinomycetes</taxon>
        <taxon>Kineosporiales</taxon>
        <taxon>Kineosporiaceae</taxon>
        <taxon>Kineococcus</taxon>
    </lineage>
</organism>